<evidence type="ECO:0000313" key="2">
    <source>
        <dbReference type="Proteomes" id="UP001230649"/>
    </source>
</evidence>
<evidence type="ECO:0000313" key="1">
    <source>
        <dbReference type="EMBL" id="KAJ9115231.1"/>
    </source>
</evidence>
<accession>A0ACC2WVR4</accession>
<gene>
    <name evidence="1" type="ORF">QFC20_001098</name>
</gene>
<dbReference type="EMBL" id="JASBWS010000006">
    <property type="protein sequence ID" value="KAJ9115231.1"/>
    <property type="molecule type" value="Genomic_DNA"/>
</dbReference>
<organism evidence="1 2">
    <name type="scientific">Naganishia adeliensis</name>
    <dbReference type="NCBI Taxonomy" id="92952"/>
    <lineage>
        <taxon>Eukaryota</taxon>
        <taxon>Fungi</taxon>
        <taxon>Dikarya</taxon>
        <taxon>Basidiomycota</taxon>
        <taxon>Agaricomycotina</taxon>
        <taxon>Tremellomycetes</taxon>
        <taxon>Filobasidiales</taxon>
        <taxon>Filobasidiaceae</taxon>
        <taxon>Naganishia</taxon>
    </lineage>
</organism>
<proteinExistence type="predicted"/>
<name>A0ACC2WVR4_9TREE</name>
<sequence>MGKQSTLGKFWGKPVASADSAKTDGEKKEEDKNEKATPVAGPSQEVKTQVARSLPPRIVMKATRKFRAPLMILSDDRIDIKASKEVKTETSKKKRRIVESDEEEEVDGDVEMKAVSQEKQVDPSQDADEPSPERPKKRAKKDSDTKAADPSAPSTVKEIRQEIKETAKAQIDQIKEAPESNGTTAPPPKYASKPTLKTDAANSSKPESKNASGKNPFSLAKAKTTESETGNGKAAAAGVPRKTKGKGKRDPDDSEDEKPSDKNYQPADEEEEEHDSERDAEVSEKEDDEPEEEEEDVDDQEEEKSAKVAASKLAATLAASSSATLAGKSEWKKGDPVPYSALTDCFEEIDKTTKRNIISSLLTKFLLKVAMNPGKDGGDLLRVVYLCINRLCPDYMGVELGIGESLIVKAIAQCTGRSAQQIKQDLVKVGDLGLVAEQSRGKQKTLFKAAALTVPFVFKCLTDIAKASGNASQAKKVGIIQKLLTACTGSETKFIVRSLEGKLRIGLAEKTLVTALAHAIVLKEVGSKKLPEGKLAEKLAKGADAVKAVYSELPNYDLIVPALLKGGIDGLKEACKLTPGVPLKPMLAKPTKAIGEVLDRFEGKEFTCEYKYDGERAQIHMLEDGQIVVFSRNSENMSAKYPDLVESIPKCVNKDVKTFVIDTEAVAYDIKEKKLLPFQQLTTRKRKDVRTEDITVRVHIFAFDLLYLNGEKELVERRKILHEHFHPVEGEFGFAQSSDGSSSEQIAEFLDDSIKDGCEGLMVKRLTTEDSTYEPSRRSINWLKLKKDYLAGVGDSCDLVVVGGYYGKGKRTNTYGAFLLACYDADAEQFQTACKIGTGFSDQMLTDLYNLLSPLELSSGKRSDIQADMSKPPDVWFEPKVVFEVLTADLTLSPVYKAGHGLVDDRGISLRFPRFLRIREDKEADDATTAEQIADFYQAQALASKGNRGGGGNDEY</sequence>
<reference evidence="1" key="1">
    <citation type="submission" date="2023-04" db="EMBL/GenBank/DDBJ databases">
        <title>Draft Genome sequencing of Naganishia species isolated from polar environments using Oxford Nanopore Technology.</title>
        <authorList>
            <person name="Leo P."/>
            <person name="Venkateswaran K."/>
        </authorList>
    </citation>
    <scope>NUCLEOTIDE SEQUENCE</scope>
    <source>
        <strain evidence="1">MNA-CCFEE 5262</strain>
    </source>
</reference>
<protein>
    <submittedName>
        <fullName evidence="1">Uncharacterized protein</fullName>
    </submittedName>
</protein>
<keyword evidence="2" id="KW-1185">Reference proteome</keyword>
<dbReference type="Proteomes" id="UP001230649">
    <property type="component" value="Unassembled WGS sequence"/>
</dbReference>
<comment type="caution">
    <text evidence="1">The sequence shown here is derived from an EMBL/GenBank/DDBJ whole genome shotgun (WGS) entry which is preliminary data.</text>
</comment>